<keyword evidence="1" id="KW-0175">Coiled coil</keyword>
<feature type="coiled-coil region" evidence="1">
    <location>
        <begin position="117"/>
        <end position="144"/>
    </location>
</feature>
<sequence length="188" mass="20176">MAGNETPKSLSDDDLANIHGGTGRDMSVQDMSISEVVAGVMADRYAALNDMVDAEYTRASQLNDLGLSYSEGINLLNKAEADSQGADVSLDTKVTFNDEETTLGEVAKELGFATDALQDGQLNAAEMQAGLEQAEETRNNISDLSAMELSTLQDFINKQMQPIESQSHQAAAQSAVDKNRVEGPDRSR</sequence>
<protein>
    <submittedName>
        <fullName evidence="3">Uncharacterized protein</fullName>
    </submittedName>
</protein>
<dbReference type="EMBL" id="JBHUHD010000001">
    <property type="protein sequence ID" value="MFD2141391.1"/>
    <property type="molecule type" value="Genomic_DNA"/>
</dbReference>
<evidence type="ECO:0000313" key="3">
    <source>
        <dbReference type="EMBL" id="MFD2141391.1"/>
    </source>
</evidence>
<feature type="region of interest" description="Disordered" evidence="2">
    <location>
        <begin position="158"/>
        <end position="188"/>
    </location>
</feature>
<gene>
    <name evidence="3" type="ORF">ACFSNC_13330</name>
</gene>
<comment type="caution">
    <text evidence="3">The sequence shown here is derived from an EMBL/GenBank/DDBJ whole genome shotgun (WGS) entry which is preliminary data.</text>
</comment>
<accession>A0ABW4YYH2</accession>
<dbReference type="RefSeq" id="WP_213350109.1">
    <property type="nucleotide sequence ID" value="NZ_JAHBGB010000002.1"/>
</dbReference>
<name>A0ABW4YYH2_9HYPH</name>
<evidence type="ECO:0000256" key="2">
    <source>
        <dbReference type="SAM" id="MobiDB-lite"/>
    </source>
</evidence>
<proteinExistence type="predicted"/>
<keyword evidence="4" id="KW-1185">Reference proteome</keyword>
<organism evidence="3 4">
    <name type="scientific">Ancylobacter oerskovii</name>
    <dbReference type="NCBI Taxonomy" id="459519"/>
    <lineage>
        <taxon>Bacteria</taxon>
        <taxon>Pseudomonadati</taxon>
        <taxon>Pseudomonadota</taxon>
        <taxon>Alphaproteobacteria</taxon>
        <taxon>Hyphomicrobiales</taxon>
        <taxon>Xanthobacteraceae</taxon>
        <taxon>Ancylobacter</taxon>
    </lineage>
</organism>
<feature type="compositionally biased region" description="Low complexity" evidence="2">
    <location>
        <begin position="165"/>
        <end position="175"/>
    </location>
</feature>
<reference evidence="4" key="1">
    <citation type="journal article" date="2019" name="Int. J. Syst. Evol. Microbiol.">
        <title>The Global Catalogue of Microorganisms (GCM) 10K type strain sequencing project: providing services to taxonomists for standard genome sequencing and annotation.</title>
        <authorList>
            <consortium name="The Broad Institute Genomics Platform"/>
            <consortium name="The Broad Institute Genome Sequencing Center for Infectious Disease"/>
            <person name="Wu L."/>
            <person name="Ma J."/>
        </authorList>
    </citation>
    <scope>NUCLEOTIDE SEQUENCE [LARGE SCALE GENOMIC DNA]</scope>
    <source>
        <strain evidence="4">CCM 7435</strain>
    </source>
</reference>
<evidence type="ECO:0000313" key="4">
    <source>
        <dbReference type="Proteomes" id="UP001597299"/>
    </source>
</evidence>
<dbReference type="Proteomes" id="UP001597299">
    <property type="component" value="Unassembled WGS sequence"/>
</dbReference>
<evidence type="ECO:0000256" key="1">
    <source>
        <dbReference type="SAM" id="Coils"/>
    </source>
</evidence>
<feature type="region of interest" description="Disordered" evidence="2">
    <location>
        <begin position="1"/>
        <end position="26"/>
    </location>
</feature>
<feature type="compositionally biased region" description="Basic and acidic residues" evidence="2">
    <location>
        <begin position="177"/>
        <end position="188"/>
    </location>
</feature>